<organism evidence="2 3">
    <name type="scientific">Novosphingobium fuchskuhlense</name>
    <dbReference type="NCBI Taxonomy" id="1117702"/>
    <lineage>
        <taxon>Bacteria</taxon>
        <taxon>Pseudomonadati</taxon>
        <taxon>Pseudomonadota</taxon>
        <taxon>Alphaproteobacteria</taxon>
        <taxon>Sphingomonadales</taxon>
        <taxon>Sphingomonadaceae</taxon>
        <taxon>Novosphingobium</taxon>
    </lineage>
</organism>
<dbReference type="GO" id="GO:0005524">
    <property type="term" value="F:ATP binding"/>
    <property type="evidence" value="ECO:0007669"/>
    <property type="project" value="InterPro"/>
</dbReference>
<dbReference type="SUPFAM" id="SSF48295">
    <property type="entry name" value="TrpR-like"/>
    <property type="match status" value="1"/>
</dbReference>
<dbReference type="InterPro" id="IPR010921">
    <property type="entry name" value="Trp_repressor/repl_initiator"/>
</dbReference>
<dbReference type="AlphaFoldDB" id="A0A117UUP6"/>
<evidence type="ECO:0000259" key="1">
    <source>
        <dbReference type="SMART" id="SM00760"/>
    </source>
</evidence>
<accession>A0A117UUP6</accession>
<reference evidence="2 3" key="1">
    <citation type="submission" date="2015-10" db="EMBL/GenBank/DDBJ databases">
        <title>Draft genome sequence of Novosphingobium fuchskuhlense DSM 25065 isolated from a surface water sample of the southwest basin of Lake Grosse Fuchskuhle.</title>
        <authorList>
            <person name="Ruckert C."/>
            <person name="Winkler A."/>
            <person name="Glaeser J."/>
            <person name="Grossart H.-P."/>
            <person name="Kalinowski J."/>
            <person name="Glaeser S."/>
        </authorList>
    </citation>
    <scope>NUCLEOTIDE SEQUENCE [LARGE SCALE GENOMIC DNA]</scope>
    <source>
        <strain evidence="2 3">FNE08-7</strain>
    </source>
</reference>
<feature type="domain" description="Chromosomal replication initiator DnaA C-terminal" evidence="1">
    <location>
        <begin position="132"/>
        <end position="199"/>
    </location>
</feature>
<dbReference type="InterPro" id="IPR013159">
    <property type="entry name" value="DnaA_C"/>
</dbReference>
<dbReference type="GO" id="GO:0043565">
    <property type="term" value="F:sequence-specific DNA binding"/>
    <property type="evidence" value="ECO:0007669"/>
    <property type="project" value="InterPro"/>
</dbReference>
<evidence type="ECO:0000313" key="3">
    <source>
        <dbReference type="Proteomes" id="UP000058012"/>
    </source>
</evidence>
<name>A0A117UUP6_9SPHN</name>
<sequence length="217" mass="24078">MSARPAYAPADNAALRYADFCDFRDMARGSAKLRDSILISRGLPPLGMPHINDNVKRVASNPRVSKHQCADCGGALNVRRNKTGRCIHCVRAFLHPNTKRCSVCQVGLDRKNASGLCAEHRIRLRETKLDNPTRALVKKVSQLMNISAEDVLSRSHETAAVEARCVVASVLRRRGQSLQKIGRRLGRDHSSIKHLIDNLPKYAARNPLVTETLEKLA</sequence>
<evidence type="ECO:0000313" key="2">
    <source>
        <dbReference type="EMBL" id="KUR71199.1"/>
    </source>
</evidence>
<dbReference type="RefSeq" id="WP_067910459.1">
    <property type="nucleotide sequence ID" value="NZ_KQ954245.1"/>
</dbReference>
<protein>
    <recommendedName>
        <fullName evidence="1">Chromosomal replication initiator DnaA C-terminal domain-containing protein</fullName>
    </recommendedName>
</protein>
<dbReference type="Gene3D" id="1.10.1750.10">
    <property type="match status" value="1"/>
</dbReference>
<dbReference type="STRING" id="1117702.AQZ52_11045"/>
<keyword evidence="3" id="KW-1185">Reference proteome</keyword>
<dbReference type="OrthoDB" id="9941199at2"/>
<dbReference type="SMART" id="SM00760">
    <property type="entry name" value="Bac_DnaA_C"/>
    <property type="match status" value="1"/>
</dbReference>
<dbReference type="Pfam" id="PF08299">
    <property type="entry name" value="Bac_DnaA_C"/>
    <property type="match status" value="1"/>
</dbReference>
<comment type="caution">
    <text evidence="2">The sequence shown here is derived from an EMBL/GenBank/DDBJ whole genome shotgun (WGS) entry which is preliminary data.</text>
</comment>
<dbReference type="Proteomes" id="UP000058012">
    <property type="component" value="Unassembled WGS sequence"/>
</dbReference>
<proteinExistence type="predicted"/>
<dbReference type="GO" id="GO:0006270">
    <property type="term" value="P:DNA replication initiation"/>
    <property type="evidence" value="ECO:0007669"/>
    <property type="project" value="InterPro"/>
</dbReference>
<dbReference type="GO" id="GO:0006275">
    <property type="term" value="P:regulation of DNA replication"/>
    <property type="evidence" value="ECO:0007669"/>
    <property type="project" value="InterPro"/>
</dbReference>
<dbReference type="EMBL" id="LLZS01000007">
    <property type="protein sequence ID" value="KUR71199.1"/>
    <property type="molecule type" value="Genomic_DNA"/>
</dbReference>
<gene>
    <name evidence="2" type="ORF">AQZ52_11045</name>
</gene>